<evidence type="ECO:0000313" key="3">
    <source>
        <dbReference type="Proteomes" id="UP000279236"/>
    </source>
</evidence>
<dbReference type="RefSeq" id="XP_028472116.1">
    <property type="nucleotide sequence ID" value="XM_028619543.1"/>
</dbReference>
<accession>A0A427XDJ5</accession>
<reference evidence="2 3" key="1">
    <citation type="submission" date="2018-11" db="EMBL/GenBank/DDBJ databases">
        <title>Genome sequence of Apiotrichum porosum DSM 27194.</title>
        <authorList>
            <person name="Aliyu H."/>
            <person name="Gorte O."/>
            <person name="Ochsenreither K."/>
        </authorList>
    </citation>
    <scope>NUCLEOTIDE SEQUENCE [LARGE SCALE GENOMIC DNA]</scope>
    <source>
        <strain evidence="2 3">DSM 27194</strain>
    </source>
</reference>
<gene>
    <name evidence="2" type="ORF">EHS24_003908</name>
</gene>
<dbReference type="SUPFAM" id="SSF48452">
    <property type="entry name" value="TPR-like"/>
    <property type="match status" value="1"/>
</dbReference>
<name>A0A427XDJ5_9TREE</name>
<feature type="compositionally biased region" description="Basic residues" evidence="1">
    <location>
        <begin position="1"/>
        <end position="15"/>
    </location>
</feature>
<dbReference type="Proteomes" id="UP000279236">
    <property type="component" value="Unassembled WGS sequence"/>
</dbReference>
<dbReference type="GeneID" id="39588451"/>
<dbReference type="Gene3D" id="1.25.40.10">
    <property type="entry name" value="Tetratricopeptide repeat domain"/>
    <property type="match status" value="1"/>
</dbReference>
<evidence type="ECO:0000313" key="2">
    <source>
        <dbReference type="EMBL" id="RSH76969.1"/>
    </source>
</evidence>
<comment type="caution">
    <text evidence="2">The sequence shown here is derived from an EMBL/GenBank/DDBJ whole genome shotgun (WGS) entry which is preliminary data.</text>
</comment>
<protein>
    <submittedName>
        <fullName evidence="2">Uncharacterized protein</fullName>
    </submittedName>
</protein>
<evidence type="ECO:0000256" key="1">
    <source>
        <dbReference type="SAM" id="MobiDB-lite"/>
    </source>
</evidence>
<dbReference type="AlphaFoldDB" id="A0A427XDJ5"/>
<organism evidence="2 3">
    <name type="scientific">Apiotrichum porosum</name>
    <dbReference type="NCBI Taxonomy" id="105984"/>
    <lineage>
        <taxon>Eukaryota</taxon>
        <taxon>Fungi</taxon>
        <taxon>Dikarya</taxon>
        <taxon>Basidiomycota</taxon>
        <taxon>Agaricomycotina</taxon>
        <taxon>Tremellomycetes</taxon>
        <taxon>Trichosporonales</taxon>
        <taxon>Trichosporonaceae</taxon>
        <taxon>Apiotrichum</taxon>
    </lineage>
</organism>
<dbReference type="InterPro" id="IPR011990">
    <property type="entry name" value="TPR-like_helical_dom_sf"/>
</dbReference>
<dbReference type="EMBL" id="RSCE01000019">
    <property type="protein sequence ID" value="RSH76969.1"/>
    <property type="molecule type" value="Genomic_DNA"/>
</dbReference>
<proteinExistence type="predicted"/>
<keyword evidence="3" id="KW-1185">Reference proteome</keyword>
<feature type="region of interest" description="Disordered" evidence="1">
    <location>
        <begin position="1"/>
        <end position="39"/>
    </location>
</feature>
<sequence>MPKKNSNKGKRKNKARTTGTRQATVEPPVPPNLAEDVATPVPVEKPEVSPEDHAAMLRHCRDAKKVWAQGVAAAFADGAPQDAAISYFHEAVNAYARAIKAEPSNPDPYSLRAGILVDLGALNEAEHDATICLALKPSQHDARFISKIVIFPYPEIYNMEAALSGAPFVGASHLNLRGDSVRKIIVNLSFEPQQNGCGVWWLAQPFWVRGPERWNARTSTAPRCEMVLVVADVALLSTPSEFNRSPTFVEHTWYYFTQSVVAALMTGFHVKVVGFETMIHLFRDATVKPEPTLEELVELCKDQFVRIMHATAVQLSQAQGYLPPPLDYVANHTTFVARNDYKSTLSKGEWEQETREDYGWL</sequence>